<accession>T1BWJ2</accession>
<organism evidence="2">
    <name type="scientific">mine drainage metagenome</name>
    <dbReference type="NCBI Taxonomy" id="410659"/>
    <lineage>
        <taxon>unclassified sequences</taxon>
        <taxon>metagenomes</taxon>
        <taxon>ecological metagenomes</taxon>
    </lineage>
</organism>
<dbReference type="EMBL" id="AUZY01005739">
    <property type="protein sequence ID" value="EQD57529.1"/>
    <property type="molecule type" value="Genomic_DNA"/>
</dbReference>
<evidence type="ECO:0000256" key="1">
    <source>
        <dbReference type="SAM" id="MobiDB-lite"/>
    </source>
</evidence>
<comment type="caution">
    <text evidence="2">The sequence shown here is derived from an EMBL/GenBank/DDBJ whole genome shotgun (WGS) entry which is preliminary data.</text>
</comment>
<protein>
    <submittedName>
        <fullName evidence="2">Transposase protein</fullName>
    </submittedName>
</protein>
<feature type="compositionally biased region" description="Basic and acidic residues" evidence="1">
    <location>
        <begin position="50"/>
        <end position="72"/>
    </location>
</feature>
<reference evidence="2" key="1">
    <citation type="submission" date="2013-08" db="EMBL/GenBank/DDBJ databases">
        <authorList>
            <person name="Mendez C."/>
            <person name="Richter M."/>
            <person name="Ferrer M."/>
            <person name="Sanchez J."/>
        </authorList>
    </citation>
    <scope>NUCLEOTIDE SEQUENCE</scope>
</reference>
<feature type="region of interest" description="Disordered" evidence="1">
    <location>
        <begin position="49"/>
        <end position="109"/>
    </location>
</feature>
<sequence>MTFRGQRYIIQTHAGAPRYALHGRSITVCEHPDNTVTLLHGAEILPGRVFDPRRDGPEARIADDKSLNERVDQALTRTTRHAPWKPSPEHPWRRASWSTSKTATETEHN</sequence>
<reference evidence="2" key="2">
    <citation type="journal article" date="2014" name="ISME J.">
        <title>Microbial stratification in low pH oxic and suboxic macroscopic growths along an acid mine drainage.</title>
        <authorList>
            <person name="Mendez-Garcia C."/>
            <person name="Mesa V."/>
            <person name="Sprenger R.R."/>
            <person name="Richter M."/>
            <person name="Diez M.S."/>
            <person name="Solano J."/>
            <person name="Bargiela R."/>
            <person name="Golyshina O.V."/>
            <person name="Manteca A."/>
            <person name="Ramos J.L."/>
            <person name="Gallego J.R."/>
            <person name="Llorente I."/>
            <person name="Martins Dos Santos V.A."/>
            <person name="Jensen O.N."/>
            <person name="Pelaez A.I."/>
            <person name="Sanchez J."/>
            <person name="Ferrer M."/>
        </authorList>
    </citation>
    <scope>NUCLEOTIDE SEQUENCE</scope>
</reference>
<name>T1BWJ2_9ZZZZ</name>
<evidence type="ECO:0000313" key="2">
    <source>
        <dbReference type="EMBL" id="EQD57529.1"/>
    </source>
</evidence>
<dbReference type="AlphaFoldDB" id="T1BWJ2"/>
<proteinExistence type="predicted"/>
<gene>
    <name evidence="2" type="ORF">B1B_08757</name>
</gene>